<accession>A0A0G1GMM0</accession>
<keyword evidence="1" id="KW-0808">Transferase</keyword>
<evidence type="ECO:0000256" key="1">
    <source>
        <dbReference type="ARBA" id="ARBA00022679"/>
    </source>
</evidence>
<comment type="caution">
    <text evidence="4">The sequence shown here is derived from an EMBL/GenBank/DDBJ whole genome shotgun (WGS) entry which is preliminary data.</text>
</comment>
<reference evidence="4 5" key="1">
    <citation type="journal article" date="2015" name="Nature">
        <title>rRNA introns, odd ribosomes, and small enigmatic genomes across a large radiation of phyla.</title>
        <authorList>
            <person name="Brown C.T."/>
            <person name="Hug L.A."/>
            <person name="Thomas B.C."/>
            <person name="Sharon I."/>
            <person name="Castelle C.J."/>
            <person name="Singh A."/>
            <person name="Wilkins M.J."/>
            <person name="Williams K.H."/>
            <person name="Banfield J.F."/>
        </authorList>
    </citation>
    <scope>NUCLEOTIDE SEQUENCE [LARGE SCALE GENOMIC DNA]</scope>
</reference>
<proteinExistence type="predicted"/>
<dbReference type="AlphaFoldDB" id="A0A0G1GMM0"/>
<sequence length="137" mass="15880">MEVELNDYRKEIIGVIEGAKLSAKYAEYGERWVTYWVEGRMVGCVTIERRDKLIHLQSLSVDNNHRKMGIARELVEYVFDNYVDQGEALTALTLFWNVKIYEKLGFTRVNAAEMKKADDVAGREKHKHCAALLKLKE</sequence>
<dbReference type="Pfam" id="PF13673">
    <property type="entry name" value="Acetyltransf_10"/>
    <property type="match status" value="1"/>
</dbReference>
<protein>
    <recommendedName>
        <fullName evidence="3">N-acetyltransferase domain-containing protein</fullName>
    </recommendedName>
</protein>
<dbReference type="InterPro" id="IPR000182">
    <property type="entry name" value="GNAT_dom"/>
</dbReference>
<dbReference type="EMBL" id="LCHN01000011">
    <property type="protein sequence ID" value="KKT35780.1"/>
    <property type="molecule type" value="Genomic_DNA"/>
</dbReference>
<evidence type="ECO:0000313" key="5">
    <source>
        <dbReference type="Proteomes" id="UP000034069"/>
    </source>
</evidence>
<name>A0A0G1GMM0_9BACT</name>
<dbReference type="SUPFAM" id="SSF55729">
    <property type="entry name" value="Acyl-CoA N-acyltransferases (Nat)"/>
    <property type="match status" value="1"/>
</dbReference>
<dbReference type="InterPro" id="IPR016181">
    <property type="entry name" value="Acyl_CoA_acyltransferase"/>
</dbReference>
<evidence type="ECO:0000313" key="4">
    <source>
        <dbReference type="EMBL" id="KKT35780.1"/>
    </source>
</evidence>
<feature type="domain" description="N-acetyltransferase" evidence="3">
    <location>
        <begin position="1"/>
        <end position="137"/>
    </location>
</feature>
<dbReference type="CDD" id="cd04301">
    <property type="entry name" value="NAT_SF"/>
    <property type="match status" value="1"/>
</dbReference>
<evidence type="ECO:0000256" key="2">
    <source>
        <dbReference type="ARBA" id="ARBA00023315"/>
    </source>
</evidence>
<dbReference type="Proteomes" id="UP000034069">
    <property type="component" value="Unassembled WGS sequence"/>
</dbReference>
<dbReference type="GO" id="GO:0016747">
    <property type="term" value="F:acyltransferase activity, transferring groups other than amino-acyl groups"/>
    <property type="evidence" value="ECO:0007669"/>
    <property type="project" value="InterPro"/>
</dbReference>
<organism evidence="4 5">
    <name type="scientific">Candidatus Collierbacteria bacterium GW2011_GWA1_44_12</name>
    <dbReference type="NCBI Taxonomy" id="1618376"/>
    <lineage>
        <taxon>Bacteria</taxon>
        <taxon>Candidatus Collieribacteriota</taxon>
    </lineage>
</organism>
<dbReference type="Gene3D" id="3.40.630.30">
    <property type="match status" value="1"/>
</dbReference>
<gene>
    <name evidence="4" type="ORF">UW23_C0011G0017</name>
</gene>
<dbReference type="PROSITE" id="PS51186">
    <property type="entry name" value="GNAT"/>
    <property type="match status" value="1"/>
</dbReference>
<keyword evidence="2" id="KW-0012">Acyltransferase</keyword>
<dbReference type="PANTHER" id="PTHR43800:SF1">
    <property type="entry name" value="PEPTIDYL-LYSINE N-ACETYLTRANSFERASE YJAB"/>
    <property type="match status" value="1"/>
</dbReference>
<evidence type="ECO:0000259" key="3">
    <source>
        <dbReference type="PROSITE" id="PS51186"/>
    </source>
</evidence>
<dbReference type="PANTHER" id="PTHR43800">
    <property type="entry name" value="PEPTIDYL-LYSINE N-ACETYLTRANSFERASE YJAB"/>
    <property type="match status" value="1"/>
</dbReference>